<sequence>MKILWVFFLLLLPKLSVAKTITLSRGHDATVQSVSESVLLKAYQDLGINLTIIHAPVGRSLLLANNGEVDGEVSRITNVENQYKNLIRVPVAINYVDIRMFTYNKKLLSHEKNISSFYRIGCIKGVVLVEKIISKLNETCHSLTGFKQAIDMLNKNKLDALILPLSVGLHFKKIDSQFFHSIYGKTLGKEPLFHYLHKKHHELVPKLTHILNNMALDINAESYRETINKTLVNPSTIRK</sequence>
<organism evidence="1 2">
    <name type="scientific">Thalassotalea castellviae</name>
    <dbReference type="NCBI Taxonomy" id="3075612"/>
    <lineage>
        <taxon>Bacteria</taxon>
        <taxon>Pseudomonadati</taxon>
        <taxon>Pseudomonadota</taxon>
        <taxon>Gammaproteobacteria</taxon>
        <taxon>Alteromonadales</taxon>
        <taxon>Colwelliaceae</taxon>
        <taxon>Thalassotalea</taxon>
    </lineage>
</organism>
<comment type="caution">
    <text evidence="1">The sequence shown here is derived from an EMBL/GenBank/DDBJ whole genome shotgun (WGS) entry which is preliminary data.</text>
</comment>
<evidence type="ECO:0000313" key="1">
    <source>
        <dbReference type="EMBL" id="MDT0604367.1"/>
    </source>
</evidence>
<name>A0ABU3A498_9GAMM</name>
<protein>
    <recommendedName>
        <fullName evidence="3">Solute-binding protein family 3/N-terminal domain-containing protein</fullName>
    </recommendedName>
</protein>
<accession>A0ABU3A498</accession>
<dbReference type="RefSeq" id="WP_311582311.1">
    <property type="nucleotide sequence ID" value="NZ_JAVRIF010000006.1"/>
</dbReference>
<evidence type="ECO:0000313" key="2">
    <source>
        <dbReference type="Proteomes" id="UP001266357"/>
    </source>
</evidence>
<dbReference type="SUPFAM" id="SSF53850">
    <property type="entry name" value="Periplasmic binding protein-like II"/>
    <property type="match status" value="1"/>
</dbReference>
<evidence type="ECO:0008006" key="3">
    <source>
        <dbReference type="Google" id="ProtNLM"/>
    </source>
</evidence>
<dbReference type="EMBL" id="JAVRIF010000006">
    <property type="protein sequence ID" value="MDT0604367.1"/>
    <property type="molecule type" value="Genomic_DNA"/>
</dbReference>
<gene>
    <name evidence="1" type="ORF">RM573_12235</name>
</gene>
<reference evidence="1 2" key="1">
    <citation type="submission" date="2023-09" db="EMBL/GenBank/DDBJ databases">
        <authorList>
            <person name="Rey-Velasco X."/>
        </authorList>
    </citation>
    <scope>NUCLEOTIDE SEQUENCE [LARGE SCALE GENOMIC DNA]</scope>
    <source>
        <strain evidence="1 2">W431</strain>
    </source>
</reference>
<keyword evidence="2" id="KW-1185">Reference proteome</keyword>
<dbReference type="Proteomes" id="UP001266357">
    <property type="component" value="Unassembled WGS sequence"/>
</dbReference>
<proteinExistence type="predicted"/>